<evidence type="ECO:0000256" key="3">
    <source>
        <dbReference type="ARBA" id="ARBA00023052"/>
    </source>
</evidence>
<dbReference type="PANTHER" id="PTHR11516:SF60">
    <property type="entry name" value="PYRUVATE DEHYDROGENASE E1 COMPONENT SUBUNIT ALPHA"/>
    <property type="match status" value="1"/>
</dbReference>
<comment type="cofactor">
    <cofactor evidence="1">
        <name>thiamine diphosphate</name>
        <dbReference type="ChEBI" id="CHEBI:58937"/>
    </cofactor>
</comment>
<protein>
    <recommendedName>
        <fullName evidence="4">Dehydrogenase E1 component domain-containing protein</fullName>
    </recommendedName>
</protein>
<dbReference type="GO" id="GO:0006086">
    <property type="term" value="P:pyruvate decarboxylation to acetyl-CoA"/>
    <property type="evidence" value="ECO:0007669"/>
    <property type="project" value="TreeGrafter"/>
</dbReference>
<dbReference type="EMBL" id="UINC01226910">
    <property type="protein sequence ID" value="SVE57590.1"/>
    <property type="molecule type" value="Genomic_DNA"/>
</dbReference>
<reference evidence="5" key="1">
    <citation type="submission" date="2018-05" db="EMBL/GenBank/DDBJ databases">
        <authorList>
            <person name="Lanie J.A."/>
            <person name="Ng W.-L."/>
            <person name="Kazmierczak K.M."/>
            <person name="Andrzejewski T.M."/>
            <person name="Davidsen T.M."/>
            <person name="Wayne K.J."/>
            <person name="Tettelin H."/>
            <person name="Glass J.I."/>
            <person name="Rusch D."/>
            <person name="Podicherti R."/>
            <person name="Tsui H.-C.T."/>
            <person name="Winkler M.E."/>
        </authorList>
    </citation>
    <scope>NUCLEOTIDE SEQUENCE</scope>
</reference>
<dbReference type="InterPro" id="IPR001017">
    <property type="entry name" value="DH_E1"/>
</dbReference>
<evidence type="ECO:0000256" key="2">
    <source>
        <dbReference type="ARBA" id="ARBA00023002"/>
    </source>
</evidence>
<evidence type="ECO:0000313" key="5">
    <source>
        <dbReference type="EMBL" id="SVE57590.1"/>
    </source>
</evidence>
<proteinExistence type="predicted"/>
<dbReference type="Gene3D" id="3.40.50.970">
    <property type="match status" value="1"/>
</dbReference>
<dbReference type="Pfam" id="PF00676">
    <property type="entry name" value="E1_dh"/>
    <property type="match status" value="1"/>
</dbReference>
<evidence type="ECO:0000259" key="4">
    <source>
        <dbReference type="Pfam" id="PF00676"/>
    </source>
</evidence>
<dbReference type="InterPro" id="IPR050642">
    <property type="entry name" value="PDH_E1_Alpha_Subunit"/>
</dbReference>
<feature type="non-terminal residue" evidence="5">
    <location>
        <position position="182"/>
    </location>
</feature>
<organism evidence="5">
    <name type="scientific">marine metagenome</name>
    <dbReference type="NCBI Taxonomy" id="408172"/>
    <lineage>
        <taxon>unclassified sequences</taxon>
        <taxon>metagenomes</taxon>
        <taxon>ecological metagenomes</taxon>
    </lineage>
</organism>
<feature type="domain" description="Dehydrogenase E1 component" evidence="4">
    <location>
        <begin position="12"/>
        <end position="181"/>
    </location>
</feature>
<name>A0A383EMP6_9ZZZZ</name>
<dbReference type="SUPFAM" id="SSF52518">
    <property type="entry name" value="Thiamin diphosphate-binding fold (THDP-binding)"/>
    <property type="match status" value="1"/>
</dbReference>
<accession>A0A383EMP6</accession>
<dbReference type="GO" id="GO:0004739">
    <property type="term" value="F:pyruvate dehydrogenase (acetyl-transferring) activity"/>
    <property type="evidence" value="ECO:0007669"/>
    <property type="project" value="TreeGrafter"/>
</dbReference>
<gene>
    <name evidence="5" type="ORF">METZ01_LOCUS510444</name>
</gene>
<evidence type="ECO:0000256" key="1">
    <source>
        <dbReference type="ARBA" id="ARBA00001964"/>
    </source>
</evidence>
<dbReference type="AlphaFoldDB" id="A0A383EMP6"/>
<dbReference type="CDD" id="cd02000">
    <property type="entry name" value="TPP_E1_PDC_ADC_BCADC"/>
    <property type="match status" value="1"/>
</dbReference>
<dbReference type="PANTHER" id="PTHR11516">
    <property type="entry name" value="PYRUVATE DEHYDROGENASE E1 COMPONENT, ALPHA SUBUNIT BACTERIAL AND ORGANELLAR"/>
    <property type="match status" value="1"/>
</dbReference>
<keyword evidence="3" id="KW-0786">Thiamine pyrophosphate</keyword>
<sequence length="182" mass="19389">MIPKEKQILMLERMTRIRQFEKALIESQKSGEIVGALHTYIGEEAVATGACVALNDDDYIAGNHRSHGHPIAKGGDINKAMAEIFGKKDGYCKGKGGSMHLADFSIGILGESGIVASSVPVATGAALASKLKGKNFISLVFFGDGASNQGACHESMNLAALWKLPVIFVCENNQFAVTTSYR</sequence>
<dbReference type="InterPro" id="IPR029061">
    <property type="entry name" value="THDP-binding"/>
</dbReference>
<keyword evidence="2" id="KW-0560">Oxidoreductase</keyword>